<comment type="caution">
    <text evidence="1">The sequence shown here is derived from an EMBL/GenBank/DDBJ whole genome shotgun (WGS) entry which is preliminary data.</text>
</comment>
<keyword evidence="2" id="KW-1185">Reference proteome</keyword>
<accession>A0A9N7W103</accession>
<name>A0A9N7W103_PLEPL</name>
<reference evidence="1" key="1">
    <citation type="submission" date="2020-03" db="EMBL/GenBank/DDBJ databases">
        <authorList>
            <person name="Weist P."/>
        </authorList>
    </citation>
    <scope>NUCLEOTIDE SEQUENCE</scope>
</reference>
<protein>
    <submittedName>
        <fullName evidence="1">Uncharacterized protein</fullName>
    </submittedName>
</protein>
<evidence type="ECO:0000313" key="1">
    <source>
        <dbReference type="EMBL" id="CAB1459245.1"/>
    </source>
</evidence>
<sequence length="175" mass="19658">MLNSASEPVNLTTPWLQSRFNLTLKAVSQGIKRLHEPIVCFHCATAPHIRMTANPSFQPDAPMAKPVPVARRGELTNLKVRTINGRIYFQLLQKSQAAAVCSGGSMPERRQDTLQPHGQLEEIRISGVCWERQWDEALVTAQVRCYVCSERPPSEMFHLPIRDTRGAVKVQTGQK</sequence>
<dbReference type="AlphaFoldDB" id="A0A9N7W103"/>
<gene>
    <name evidence="1" type="ORF">PLEPLA_LOCUS47082</name>
</gene>
<evidence type="ECO:0000313" key="2">
    <source>
        <dbReference type="Proteomes" id="UP001153269"/>
    </source>
</evidence>
<proteinExistence type="predicted"/>
<dbReference type="EMBL" id="CADEAL010004423">
    <property type="protein sequence ID" value="CAB1459245.1"/>
    <property type="molecule type" value="Genomic_DNA"/>
</dbReference>
<organism evidence="1 2">
    <name type="scientific">Pleuronectes platessa</name>
    <name type="common">European plaice</name>
    <dbReference type="NCBI Taxonomy" id="8262"/>
    <lineage>
        <taxon>Eukaryota</taxon>
        <taxon>Metazoa</taxon>
        <taxon>Chordata</taxon>
        <taxon>Craniata</taxon>
        <taxon>Vertebrata</taxon>
        <taxon>Euteleostomi</taxon>
        <taxon>Actinopterygii</taxon>
        <taxon>Neopterygii</taxon>
        <taxon>Teleostei</taxon>
        <taxon>Neoteleostei</taxon>
        <taxon>Acanthomorphata</taxon>
        <taxon>Carangaria</taxon>
        <taxon>Pleuronectiformes</taxon>
        <taxon>Pleuronectoidei</taxon>
        <taxon>Pleuronectidae</taxon>
        <taxon>Pleuronectes</taxon>
    </lineage>
</organism>
<dbReference type="Proteomes" id="UP001153269">
    <property type="component" value="Unassembled WGS sequence"/>
</dbReference>